<keyword evidence="3" id="KW-1185">Reference proteome</keyword>
<proteinExistence type="inferred from homology"/>
<dbReference type="PANTHER" id="PTHR31126">
    <property type="entry name" value="TYROSINE-PROTEIN PHOSPHATASE"/>
    <property type="match status" value="1"/>
</dbReference>
<evidence type="ECO:0000256" key="1">
    <source>
        <dbReference type="ARBA" id="ARBA00009580"/>
    </source>
</evidence>
<name>A0ABP8VPJ9_9ACTN</name>
<dbReference type="PANTHER" id="PTHR31126:SF1">
    <property type="entry name" value="TYROSINE SPECIFIC PROTEIN PHOSPHATASES DOMAIN-CONTAINING PROTEIN"/>
    <property type="match status" value="1"/>
</dbReference>
<evidence type="ECO:0000313" key="2">
    <source>
        <dbReference type="EMBL" id="GAA4669255.1"/>
    </source>
</evidence>
<protein>
    <submittedName>
        <fullName evidence="2">Tyrosine-protein phosphatase</fullName>
    </submittedName>
</protein>
<evidence type="ECO:0000313" key="3">
    <source>
        <dbReference type="Proteomes" id="UP001500621"/>
    </source>
</evidence>
<dbReference type="InterPro" id="IPR029021">
    <property type="entry name" value="Prot-tyrosine_phosphatase-like"/>
</dbReference>
<comment type="similarity">
    <text evidence="1">Belongs to the protein-tyrosine phosphatase family.</text>
</comment>
<gene>
    <name evidence="2" type="ORF">GCM10023226_01850</name>
</gene>
<dbReference type="Pfam" id="PF13350">
    <property type="entry name" value="Y_phosphatase3"/>
    <property type="match status" value="1"/>
</dbReference>
<dbReference type="RefSeq" id="WP_345262164.1">
    <property type="nucleotide sequence ID" value="NZ_BAABIM010000001.1"/>
</dbReference>
<dbReference type="Gene3D" id="3.90.190.10">
    <property type="entry name" value="Protein tyrosine phosphatase superfamily"/>
    <property type="match status" value="1"/>
</dbReference>
<dbReference type="EMBL" id="BAABIM010000001">
    <property type="protein sequence ID" value="GAA4669255.1"/>
    <property type="molecule type" value="Genomic_DNA"/>
</dbReference>
<organism evidence="2 3">
    <name type="scientific">Nocardioides nanhaiensis</name>
    <dbReference type="NCBI Taxonomy" id="1476871"/>
    <lineage>
        <taxon>Bacteria</taxon>
        <taxon>Bacillati</taxon>
        <taxon>Actinomycetota</taxon>
        <taxon>Actinomycetes</taxon>
        <taxon>Propionibacteriales</taxon>
        <taxon>Nocardioidaceae</taxon>
        <taxon>Nocardioides</taxon>
    </lineage>
</organism>
<comment type="caution">
    <text evidence="2">The sequence shown here is derived from an EMBL/GenBank/DDBJ whole genome shotgun (WGS) entry which is preliminary data.</text>
</comment>
<accession>A0ABP8VPJ9</accession>
<dbReference type="PROSITE" id="PS00383">
    <property type="entry name" value="TYR_PHOSPHATASE_1"/>
    <property type="match status" value="1"/>
</dbReference>
<reference evidence="3" key="1">
    <citation type="journal article" date="2019" name="Int. J. Syst. Evol. Microbiol.">
        <title>The Global Catalogue of Microorganisms (GCM) 10K type strain sequencing project: providing services to taxonomists for standard genome sequencing and annotation.</title>
        <authorList>
            <consortium name="The Broad Institute Genomics Platform"/>
            <consortium name="The Broad Institute Genome Sequencing Center for Infectious Disease"/>
            <person name="Wu L."/>
            <person name="Ma J."/>
        </authorList>
    </citation>
    <scope>NUCLEOTIDE SEQUENCE [LARGE SCALE GENOMIC DNA]</scope>
    <source>
        <strain evidence="3">JCM 18127</strain>
    </source>
</reference>
<dbReference type="InterPro" id="IPR026893">
    <property type="entry name" value="Tyr/Ser_Pase_IphP-type"/>
</dbReference>
<dbReference type="Proteomes" id="UP001500621">
    <property type="component" value="Unassembled WGS sequence"/>
</dbReference>
<dbReference type="InterPro" id="IPR016130">
    <property type="entry name" value="Tyr_Pase_AS"/>
</dbReference>
<dbReference type="SUPFAM" id="SSF52799">
    <property type="entry name" value="(Phosphotyrosine protein) phosphatases II"/>
    <property type="match status" value="1"/>
</dbReference>
<sequence length="260" mass="27976">MNDPAARPGAAAGEELVRLASADNFRDVAGPGLRTADGVPLRAGVLYRSNELGLTDEDAATIAGLGVRAVYDLRDRHEVEAHPDVEVPGAANEHLEVRGIPMDQVASLATVQQADDVMHRVYRGFVEHPGGRAAFAALLGRLADGTEPQLFHCTAGKDRTGWAAALVLHVAGVAWAEIERDYLRTNDRSAGTRRKYLGMVREHLGEELVEVYERVMVADAAYLATAHDAALAAHGSLEGYLREGLGLSTTELDRLRARLV</sequence>